<dbReference type="Proteomes" id="UP000322499">
    <property type="component" value="Unassembled WGS sequence"/>
</dbReference>
<keyword evidence="2 4" id="KW-0238">DNA-binding</keyword>
<comment type="caution">
    <text evidence="8">The sequence shown here is derived from an EMBL/GenBank/DDBJ whole genome shotgun (WGS) entry which is preliminary data.</text>
</comment>
<dbReference type="Pfam" id="PF00589">
    <property type="entry name" value="Phage_integrase"/>
    <property type="match status" value="1"/>
</dbReference>
<dbReference type="RefSeq" id="WP_166532563.1">
    <property type="nucleotide sequence ID" value="NZ_VNHW01000004.1"/>
</dbReference>
<evidence type="ECO:0000256" key="1">
    <source>
        <dbReference type="ARBA" id="ARBA00008857"/>
    </source>
</evidence>
<name>A0A5S5D1B5_9ACTN</name>
<proteinExistence type="inferred from homology"/>
<dbReference type="PANTHER" id="PTHR30349">
    <property type="entry name" value="PHAGE INTEGRASE-RELATED"/>
    <property type="match status" value="1"/>
</dbReference>
<evidence type="ECO:0000313" key="8">
    <source>
        <dbReference type="EMBL" id="TYP88429.1"/>
    </source>
</evidence>
<dbReference type="AlphaFoldDB" id="A0A5S5D1B5"/>
<reference evidence="8 9" key="1">
    <citation type="submission" date="2019-07" db="EMBL/GenBank/DDBJ databases">
        <title>Genomic Encyclopedia of Archaeal and Bacterial Type Strains, Phase II (KMG-II): from individual species to whole genera.</title>
        <authorList>
            <person name="Goeker M."/>
        </authorList>
    </citation>
    <scope>NUCLEOTIDE SEQUENCE [LARGE SCALE GENOMIC DNA]</scope>
    <source>
        <strain evidence="8 9">DSM 46842</strain>
    </source>
</reference>
<keyword evidence="3" id="KW-0233">DNA recombination</keyword>
<feature type="region of interest" description="Disordered" evidence="5">
    <location>
        <begin position="1"/>
        <end position="24"/>
    </location>
</feature>
<sequence length="367" mass="40183">MASIARRPDGTYRPRFRDATGKEHARHFKRKVDAQRWLDEQTAALVTGTYVDPRTAKTTVADWCDTWLAGYATRRPRTVRQAEVHVAQIKAAFGRQQLAAVRPSAVRSWTAKLKADGLADSYVYALHARLSQVMSDAVHDGILARNPCSRRTSPGAGKQRPYVATTEQVWALHDAVAEHLRPAILLGAFVGLRTAEAVGLRVADVDFMRAVVHPTVQGAGEPLKTETSRTPLPIPQELALELSAAVARWGGDRVVTDGLGRPTSTWAIERAVRSARPKIEGLPEGFRFHDLRHYLASLLIASGADVKVVQHRLRHGSAKTTLDTYGHMWPDSDESARAAVGAVLAARADSVRTTTLTYGQTRRSAGK</sequence>
<dbReference type="InterPro" id="IPR050090">
    <property type="entry name" value="Tyrosine_recombinase_XerCD"/>
</dbReference>
<protein>
    <submittedName>
        <fullName evidence="8">Site-specific recombinase XerD</fullName>
    </submittedName>
</protein>
<feature type="domain" description="Core-binding (CB)" evidence="7">
    <location>
        <begin position="58"/>
        <end position="138"/>
    </location>
</feature>
<dbReference type="GO" id="GO:0015074">
    <property type="term" value="P:DNA integration"/>
    <property type="evidence" value="ECO:0007669"/>
    <property type="project" value="InterPro"/>
</dbReference>
<dbReference type="InterPro" id="IPR002104">
    <property type="entry name" value="Integrase_catalytic"/>
</dbReference>
<dbReference type="InterPro" id="IPR044068">
    <property type="entry name" value="CB"/>
</dbReference>
<dbReference type="InterPro" id="IPR013762">
    <property type="entry name" value="Integrase-like_cat_sf"/>
</dbReference>
<dbReference type="PANTHER" id="PTHR30349:SF64">
    <property type="entry name" value="PROPHAGE INTEGRASE INTD-RELATED"/>
    <property type="match status" value="1"/>
</dbReference>
<evidence type="ECO:0000256" key="5">
    <source>
        <dbReference type="SAM" id="MobiDB-lite"/>
    </source>
</evidence>
<dbReference type="GO" id="GO:0003677">
    <property type="term" value="F:DNA binding"/>
    <property type="evidence" value="ECO:0007669"/>
    <property type="project" value="UniProtKB-UniRule"/>
</dbReference>
<accession>A0A5S5D1B5</accession>
<dbReference type="GO" id="GO:0006310">
    <property type="term" value="P:DNA recombination"/>
    <property type="evidence" value="ECO:0007669"/>
    <property type="project" value="UniProtKB-KW"/>
</dbReference>
<evidence type="ECO:0000256" key="3">
    <source>
        <dbReference type="ARBA" id="ARBA00023172"/>
    </source>
</evidence>
<organism evidence="8 9">
    <name type="scientific">Blastococcus xanthinilyticus</name>
    <dbReference type="NCBI Taxonomy" id="1564164"/>
    <lineage>
        <taxon>Bacteria</taxon>
        <taxon>Bacillati</taxon>
        <taxon>Actinomycetota</taxon>
        <taxon>Actinomycetes</taxon>
        <taxon>Geodermatophilales</taxon>
        <taxon>Geodermatophilaceae</taxon>
        <taxon>Blastococcus</taxon>
    </lineage>
</organism>
<dbReference type="Gene3D" id="1.10.443.10">
    <property type="entry name" value="Intergrase catalytic core"/>
    <property type="match status" value="1"/>
</dbReference>
<evidence type="ECO:0000256" key="2">
    <source>
        <dbReference type="ARBA" id="ARBA00023125"/>
    </source>
</evidence>
<evidence type="ECO:0000259" key="7">
    <source>
        <dbReference type="PROSITE" id="PS51900"/>
    </source>
</evidence>
<gene>
    <name evidence="8" type="ORF">BD833_104133</name>
</gene>
<dbReference type="Gene3D" id="1.10.150.130">
    <property type="match status" value="1"/>
</dbReference>
<dbReference type="SUPFAM" id="SSF56349">
    <property type="entry name" value="DNA breaking-rejoining enzymes"/>
    <property type="match status" value="1"/>
</dbReference>
<keyword evidence="9" id="KW-1185">Reference proteome</keyword>
<dbReference type="CDD" id="cd01189">
    <property type="entry name" value="INT_ICEBs1_C_like"/>
    <property type="match status" value="1"/>
</dbReference>
<dbReference type="PROSITE" id="PS51900">
    <property type="entry name" value="CB"/>
    <property type="match status" value="1"/>
</dbReference>
<evidence type="ECO:0000259" key="6">
    <source>
        <dbReference type="PROSITE" id="PS51898"/>
    </source>
</evidence>
<feature type="compositionally biased region" description="Basic and acidic residues" evidence="5">
    <location>
        <begin position="1"/>
        <end position="23"/>
    </location>
</feature>
<comment type="similarity">
    <text evidence="1">Belongs to the 'phage' integrase family.</text>
</comment>
<evidence type="ECO:0000313" key="9">
    <source>
        <dbReference type="Proteomes" id="UP000322499"/>
    </source>
</evidence>
<dbReference type="PROSITE" id="PS51898">
    <property type="entry name" value="TYR_RECOMBINASE"/>
    <property type="match status" value="1"/>
</dbReference>
<dbReference type="EMBL" id="VNHW01000004">
    <property type="protein sequence ID" value="TYP88429.1"/>
    <property type="molecule type" value="Genomic_DNA"/>
</dbReference>
<dbReference type="InterPro" id="IPR011010">
    <property type="entry name" value="DNA_brk_join_enz"/>
</dbReference>
<dbReference type="InterPro" id="IPR010998">
    <property type="entry name" value="Integrase_recombinase_N"/>
</dbReference>
<feature type="domain" description="Tyr recombinase" evidence="6">
    <location>
        <begin position="159"/>
        <end position="340"/>
    </location>
</feature>
<evidence type="ECO:0000256" key="4">
    <source>
        <dbReference type="PROSITE-ProRule" id="PRU01248"/>
    </source>
</evidence>